<feature type="transmembrane region" description="Helical" evidence="5">
    <location>
        <begin position="263"/>
        <end position="285"/>
    </location>
</feature>
<dbReference type="PANTHER" id="PTHR11814">
    <property type="entry name" value="SULFATE TRANSPORTER"/>
    <property type="match status" value="1"/>
</dbReference>
<feature type="transmembrane region" description="Helical" evidence="5">
    <location>
        <begin position="171"/>
        <end position="189"/>
    </location>
</feature>
<protein>
    <submittedName>
        <fullName evidence="7">SulP family inorganic anion transporter</fullName>
    </submittedName>
</protein>
<feature type="transmembrane region" description="Helical" evidence="5">
    <location>
        <begin position="84"/>
        <end position="106"/>
    </location>
</feature>
<keyword evidence="4 5" id="KW-0472">Membrane</keyword>
<reference evidence="7 8" key="1">
    <citation type="submission" date="2024-02" db="EMBL/GenBank/DDBJ databases">
        <authorList>
            <person name="Grouzdev D."/>
        </authorList>
    </citation>
    <scope>NUCLEOTIDE SEQUENCE [LARGE SCALE GENOMIC DNA]</scope>
    <source>
        <strain evidence="7 8">9N</strain>
    </source>
</reference>
<evidence type="ECO:0000256" key="3">
    <source>
        <dbReference type="ARBA" id="ARBA00022989"/>
    </source>
</evidence>
<dbReference type="Pfam" id="PF00916">
    <property type="entry name" value="Sulfate_transp"/>
    <property type="match status" value="1"/>
</dbReference>
<feature type="domain" description="STAS" evidence="6">
    <location>
        <begin position="443"/>
        <end position="523"/>
    </location>
</feature>
<dbReference type="SUPFAM" id="SSF52091">
    <property type="entry name" value="SpoIIaa-like"/>
    <property type="match status" value="1"/>
</dbReference>
<feature type="transmembrane region" description="Helical" evidence="5">
    <location>
        <begin position="344"/>
        <end position="373"/>
    </location>
</feature>
<dbReference type="PROSITE" id="PS50801">
    <property type="entry name" value="STAS"/>
    <property type="match status" value="1"/>
</dbReference>
<accession>A0ABU7XJ15</accession>
<dbReference type="EMBL" id="JAZHYN010000030">
    <property type="protein sequence ID" value="MEF3367042.1"/>
    <property type="molecule type" value="Genomic_DNA"/>
</dbReference>
<keyword evidence="3 5" id="KW-1133">Transmembrane helix</keyword>
<dbReference type="InterPro" id="IPR036513">
    <property type="entry name" value="STAS_dom_sf"/>
</dbReference>
<evidence type="ECO:0000313" key="7">
    <source>
        <dbReference type="EMBL" id="MEF3367042.1"/>
    </source>
</evidence>
<comment type="caution">
    <text evidence="7">The sequence shown here is derived from an EMBL/GenBank/DDBJ whole genome shotgun (WGS) entry which is preliminary data.</text>
</comment>
<feature type="transmembrane region" description="Helical" evidence="5">
    <location>
        <begin position="306"/>
        <end position="324"/>
    </location>
</feature>
<dbReference type="InterPro" id="IPR001902">
    <property type="entry name" value="SLC26A/SulP_fam"/>
</dbReference>
<evidence type="ECO:0000313" key="8">
    <source>
        <dbReference type="Proteomes" id="UP001350748"/>
    </source>
</evidence>
<proteinExistence type="predicted"/>
<gene>
    <name evidence="7" type="ORF">V3H18_10910</name>
</gene>
<dbReference type="InterPro" id="IPR002645">
    <property type="entry name" value="STAS_dom"/>
</dbReference>
<sequence length="523" mass="55532">MLRKHFDYYFRYLDHDIPAGIVVFLVALPLCLGIAIASGAPPFSGVIAGVVGGLVVAVLSGSQLSVSGPAAGLTVIVAAATEKLGFDGLLLAVALSGLMQLAMGYLRAGIIGAFFPSAVIKGMLAAIGLILIMKQLPHAIGYDADADSDLSFLEDDSHTALSFVWEAFGSVTWGVVFVSLASMAILLIWETPAVKKRRFLSLLPGPLVAALFGIAYNLLAQALFPSFAIGSQHLVNLPTIFGPADFARQFSFPDLGRLTDAQIYVTAATLALIGSLETLLSLEAVDKLDPFKRVAPTNRELKAQGVGNFISGMLGGLPITAVIVRSSANIDAGAHTKVAAVLHGALLLLSAMFLASVLNLIPLGCLAAVLLLTGYKLAKPKLFISQYEKGFNQFAPFAVTIGAILATDLLKGMAIGMAVGLFFVLRANYHSAFSLTRDGKNYLLRLQKDVSFLNKAQLRSYLEDIEAHSYLVIDGTRAGFIDYDIMETLQDFIKAASDDNIEVELKEVRGLDRPNGLVAQAAA</sequence>
<evidence type="ECO:0000256" key="5">
    <source>
        <dbReference type="SAM" id="Phobius"/>
    </source>
</evidence>
<dbReference type="Pfam" id="PF01740">
    <property type="entry name" value="STAS"/>
    <property type="match status" value="1"/>
</dbReference>
<organism evidence="7 8">
    <name type="scientific">Methylocystis borbori</name>
    <dbReference type="NCBI Taxonomy" id="3118750"/>
    <lineage>
        <taxon>Bacteria</taxon>
        <taxon>Pseudomonadati</taxon>
        <taxon>Pseudomonadota</taxon>
        <taxon>Alphaproteobacteria</taxon>
        <taxon>Hyphomicrobiales</taxon>
        <taxon>Methylocystaceae</taxon>
        <taxon>Methylocystis</taxon>
    </lineage>
</organism>
<keyword evidence="8" id="KW-1185">Reference proteome</keyword>
<keyword evidence="2 5" id="KW-0812">Transmembrane</keyword>
<feature type="transmembrane region" description="Helical" evidence="5">
    <location>
        <begin position="201"/>
        <end position="224"/>
    </location>
</feature>
<comment type="subcellular location">
    <subcellularLocation>
        <location evidence="1">Membrane</location>
        <topology evidence="1">Multi-pass membrane protein</topology>
    </subcellularLocation>
</comment>
<evidence type="ECO:0000256" key="4">
    <source>
        <dbReference type="ARBA" id="ARBA00023136"/>
    </source>
</evidence>
<dbReference type="Gene3D" id="3.30.750.24">
    <property type="entry name" value="STAS domain"/>
    <property type="match status" value="1"/>
</dbReference>
<feature type="transmembrane region" description="Helical" evidence="5">
    <location>
        <begin position="17"/>
        <end position="36"/>
    </location>
</feature>
<feature type="transmembrane region" description="Helical" evidence="5">
    <location>
        <begin position="113"/>
        <end position="133"/>
    </location>
</feature>
<feature type="transmembrane region" description="Helical" evidence="5">
    <location>
        <begin position="43"/>
        <end position="64"/>
    </location>
</feature>
<name>A0ABU7XJ15_9HYPH</name>
<dbReference type="Proteomes" id="UP001350748">
    <property type="component" value="Unassembled WGS sequence"/>
</dbReference>
<feature type="transmembrane region" description="Helical" evidence="5">
    <location>
        <begin position="394"/>
        <end position="425"/>
    </location>
</feature>
<evidence type="ECO:0000256" key="2">
    <source>
        <dbReference type="ARBA" id="ARBA00022692"/>
    </source>
</evidence>
<dbReference type="InterPro" id="IPR011547">
    <property type="entry name" value="SLC26A/SulP_dom"/>
</dbReference>
<evidence type="ECO:0000256" key="1">
    <source>
        <dbReference type="ARBA" id="ARBA00004141"/>
    </source>
</evidence>
<dbReference type="RefSeq" id="WP_332082074.1">
    <property type="nucleotide sequence ID" value="NZ_JAZHYN010000030.1"/>
</dbReference>
<evidence type="ECO:0000259" key="6">
    <source>
        <dbReference type="PROSITE" id="PS50801"/>
    </source>
</evidence>